<feature type="domain" description="HTH cro/C1-type" evidence="1">
    <location>
        <begin position="17"/>
        <end position="71"/>
    </location>
</feature>
<evidence type="ECO:0000259" key="1">
    <source>
        <dbReference type="PROSITE" id="PS50943"/>
    </source>
</evidence>
<dbReference type="SUPFAM" id="SSF47413">
    <property type="entry name" value="lambda repressor-like DNA-binding domains"/>
    <property type="match status" value="1"/>
</dbReference>
<accession>A0A381Z7V1</accession>
<organism evidence="2">
    <name type="scientific">marine metagenome</name>
    <dbReference type="NCBI Taxonomy" id="408172"/>
    <lineage>
        <taxon>unclassified sequences</taxon>
        <taxon>metagenomes</taxon>
        <taxon>ecological metagenomes</taxon>
    </lineage>
</organism>
<dbReference type="CDD" id="cd00093">
    <property type="entry name" value="HTH_XRE"/>
    <property type="match status" value="1"/>
</dbReference>
<gene>
    <name evidence="2" type="ORF">METZ01_LOCUS138182</name>
</gene>
<dbReference type="InterPro" id="IPR001387">
    <property type="entry name" value="Cro/C1-type_HTH"/>
</dbReference>
<dbReference type="InterPro" id="IPR010982">
    <property type="entry name" value="Lambda_DNA-bd_dom_sf"/>
</dbReference>
<protein>
    <recommendedName>
        <fullName evidence="1">HTH cro/C1-type domain-containing protein</fullName>
    </recommendedName>
</protein>
<feature type="non-terminal residue" evidence="2">
    <location>
        <position position="106"/>
    </location>
</feature>
<proteinExistence type="predicted"/>
<reference evidence="2" key="1">
    <citation type="submission" date="2018-05" db="EMBL/GenBank/DDBJ databases">
        <authorList>
            <person name="Lanie J.A."/>
            <person name="Ng W.-L."/>
            <person name="Kazmierczak K.M."/>
            <person name="Andrzejewski T.M."/>
            <person name="Davidsen T.M."/>
            <person name="Wayne K.J."/>
            <person name="Tettelin H."/>
            <person name="Glass J.I."/>
            <person name="Rusch D."/>
            <person name="Podicherti R."/>
            <person name="Tsui H.-C.T."/>
            <person name="Winkler M.E."/>
        </authorList>
    </citation>
    <scope>NUCLEOTIDE SEQUENCE</scope>
</reference>
<evidence type="ECO:0000313" key="2">
    <source>
        <dbReference type="EMBL" id="SVA85328.1"/>
    </source>
</evidence>
<dbReference type="EMBL" id="UINC01020287">
    <property type="protein sequence ID" value="SVA85328.1"/>
    <property type="molecule type" value="Genomic_DNA"/>
</dbReference>
<dbReference type="GO" id="GO:0003677">
    <property type="term" value="F:DNA binding"/>
    <property type="evidence" value="ECO:0007669"/>
    <property type="project" value="InterPro"/>
</dbReference>
<sequence length="106" mass="12206">MNKNEKNFGAFLRQIRLTEVRENVKTSLRKLAEEAEIDPAYLSRIERGEIQRPGRETIEKIAAALCRMKELQEAECEELNRRLLLKAKYKLSDAALLGLKPHQISA</sequence>
<name>A0A381Z7V1_9ZZZZ</name>
<dbReference type="AlphaFoldDB" id="A0A381Z7V1"/>
<dbReference type="PROSITE" id="PS50943">
    <property type="entry name" value="HTH_CROC1"/>
    <property type="match status" value="1"/>
</dbReference>
<dbReference type="Gene3D" id="1.10.260.40">
    <property type="entry name" value="lambda repressor-like DNA-binding domains"/>
    <property type="match status" value="1"/>
</dbReference>
<dbReference type="SMART" id="SM00530">
    <property type="entry name" value="HTH_XRE"/>
    <property type="match status" value="1"/>
</dbReference>
<dbReference type="Pfam" id="PF01381">
    <property type="entry name" value="HTH_3"/>
    <property type="match status" value="1"/>
</dbReference>